<sequence>MSAMFLVGTVICALSVLICWTMTAVRTHPADSAIISLAAIELYLVVYAVYAGIRQAMGEPVAGPVWEFWGYILTALLLPVGVFIWAVIDKTRWSNLVMSFVGLVVFVMVYRLEEIWWGSAL</sequence>
<keyword evidence="3" id="KW-1185">Reference proteome</keyword>
<proteinExistence type="predicted"/>
<keyword evidence="1" id="KW-0812">Transmembrane</keyword>
<dbReference type="AlphaFoldDB" id="A0A7W5TUI2"/>
<evidence type="ECO:0000256" key="1">
    <source>
        <dbReference type="SAM" id="Phobius"/>
    </source>
</evidence>
<feature type="transmembrane region" description="Helical" evidence="1">
    <location>
        <begin position="6"/>
        <end position="25"/>
    </location>
</feature>
<evidence type="ECO:0000313" key="3">
    <source>
        <dbReference type="Proteomes" id="UP000547528"/>
    </source>
</evidence>
<evidence type="ECO:0000313" key="2">
    <source>
        <dbReference type="EMBL" id="MBB3667529.1"/>
    </source>
</evidence>
<dbReference type="EMBL" id="JACIBT010000002">
    <property type="protein sequence ID" value="MBB3667529.1"/>
    <property type="molecule type" value="Genomic_DNA"/>
</dbReference>
<dbReference type="Proteomes" id="UP000547528">
    <property type="component" value="Unassembled WGS sequence"/>
</dbReference>
<evidence type="ECO:0008006" key="4">
    <source>
        <dbReference type="Google" id="ProtNLM"/>
    </source>
</evidence>
<feature type="transmembrane region" description="Helical" evidence="1">
    <location>
        <begin position="95"/>
        <end position="112"/>
    </location>
</feature>
<feature type="transmembrane region" description="Helical" evidence="1">
    <location>
        <begin position="68"/>
        <end position="88"/>
    </location>
</feature>
<comment type="caution">
    <text evidence="2">The sequence shown here is derived from an EMBL/GenBank/DDBJ whole genome shotgun (WGS) entry which is preliminary data.</text>
</comment>
<gene>
    <name evidence="2" type="ORF">FHX47_001148</name>
</gene>
<keyword evidence="1" id="KW-1133">Transmembrane helix</keyword>
<feature type="transmembrane region" description="Helical" evidence="1">
    <location>
        <begin position="32"/>
        <end position="53"/>
    </location>
</feature>
<name>A0A7W5TUI2_9MICC</name>
<accession>A0A7W5TUI2</accession>
<reference evidence="2 3" key="1">
    <citation type="submission" date="2020-08" db="EMBL/GenBank/DDBJ databases">
        <title>Sequencing the genomes of 1000 actinobacteria strains.</title>
        <authorList>
            <person name="Klenk H.-P."/>
        </authorList>
    </citation>
    <scope>NUCLEOTIDE SEQUENCE [LARGE SCALE GENOMIC DNA]</scope>
    <source>
        <strain evidence="2 3">DSM 28238</strain>
    </source>
</reference>
<organism evidence="2 3">
    <name type="scientific">Garicola koreensis</name>
    <dbReference type="NCBI Taxonomy" id="1262554"/>
    <lineage>
        <taxon>Bacteria</taxon>
        <taxon>Bacillati</taxon>
        <taxon>Actinomycetota</taxon>
        <taxon>Actinomycetes</taxon>
        <taxon>Micrococcales</taxon>
        <taxon>Micrococcaceae</taxon>
        <taxon>Garicola</taxon>
    </lineage>
</organism>
<protein>
    <recommendedName>
        <fullName evidence="4">Integral membrane protein</fullName>
    </recommendedName>
</protein>
<keyword evidence="1" id="KW-0472">Membrane</keyword>